<keyword evidence="4" id="KW-0109">Calcium transport</keyword>
<proteinExistence type="predicted"/>
<organism evidence="19 20">
    <name type="scientific">Chrysochloris asiatica</name>
    <name type="common">Cape golden mole</name>
    <dbReference type="NCBI Taxonomy" id="185453"/>
    <lineage>
        <taxon>Eukaryota</taxon>
        <taxon>Metazoa</taxon>
        <taxon>Chordata</taxon>
        <taxon>Craniata</taxon>
        <taxon>Vertebrata</taxon>
        <taxon>Euteleostomi</taxon>
        <taxon>Mammalia</taxon>
        <taxon>Eutheria</taxon>
        <taxon>Afrotheria</taxon>
        <taxon>Chrysochloridae</taxon>
        <taxon>Chrysochlorinae</taxon>
        <taxon>Chrysochloris</taxon>
    </lineage>
</organism>
<dbReference type="PRINTS" id="PR01768">
    <property type="entry name" value="TRPVRECEPTOR"/>
</dbReference>
<evidence type="ECO:0000256" key="5">
    <source>
        <dbReference type="ARBA" id="ARBA00022673"/>
    </source>
</evidence>
<dbReference type="FunFam" id="1.25.40.20:FF:000018">
    <property type="entry name" value="Transient receptor potential cation channel subfamily V member 1"/>
    <property type="match status" value="1"/>
</dbReference>
<dbReference type="GO" id="GO:0005262">
    <property type="term" value="F:calcium channel activity"/>
    <property type="evidence" value="ECO:0007669"/>
    <property type="project" value="UniProtKB-KW"/>
</dbReference>
<evidence type="ECO:0000259" key="18">
    <source>
        <dbReference type="Pfam" id="PF00520"/>
    </source>
</evidence>
<evidence type="ECO:0000256" key="9">
    <source>
        <dbReference type="ARBA" id="ARBA00022989"/>
    </source>
</evidence>
<keyword evidence="11" id="KW-0406">Ion transport</keyword>
<dbReference type="InterPro" id="IPR005821">
    <property type="entry name" value="Ion_trans_dom"/>
</dbReference>
<evidence type="ECO:0000256" key="14">
    <source>
        <dbReference type="ARBA" id="ARBA00036634"/>
    </source>
</evidence>
<dbReference type="Gene3D" id="1.25.40.20">
    <property type="entry name" value="Ankyrin repeat-containing domain"/>
    <property type="match status" value="1"/>
</dbReference>
<evidence type="ECO:0000256" key="1">
    <source>
        <dbReference type="ARBA" id="ARBA00004651"/>
    </source>
</evidence>
<gene>
    <name evidence="20" type="primary">TRPV2</name>
</gene>
<feature type="compositionally biased region" description="Polar residues" evidence="16">
    <location>
        <begin position="732"/>
        <end position="741"/>
    </location>
</feature>
<keyword evidence="6 17" id="KW-0812">Transmembrane</keyword>
<feature type="compositionally biased region" description="Pro residues" evidence="16">
    <location>
        <begin position="1"/>
        <end position="10"/>
    </location>
</feature>
<dbReference type="PANTHER" id="PTHR10582">
    <property type="entry name" value="TRANSIENT RECEPTOR POTENTIAL ION CHANNEL PROTEIN"/>
    <property type="match status" value="1"/>
</dbReference>
<dbReference type="AlphaFoldDB" id="A0A9B0U7X4"/>
<feature type="domain" description="Ion transport" evidence="18">
    <location>
        <begin position="391"/>
        <end position="653"/>
    </location>
</feature>
<dbReference type="InterPro" id="IPR024862">
    <property type="entry name" value="TRPV"/>
</dbReference>
<evidence type="ECO:0000256" key="6">
    <source>
        <dbReference type="ARBA" id="ARBA00022692"/>
    </source>
</evidence>
<dbReference type="NCBIfam" id="TIGR00870">
    <property type="entry name" value="trp"/>
    <property type="match status" value="1"/>
</dbReference>
<dbReference type="GO" id="GO:0098703">
    <property type="term" value="P:calcium ion import across plasma membrane"/>
    <property type="evidence" value="ECO:0007669"/>
    <property type="project" value="TreeGrafter"/>
</dbReference>
<keyword evidence="2" id="KW-0813">Transport</keyword>
<evidence type="ECO:0000256" key="13">
    <source>
        <dbReference type="ARBA" id="ARBA00023303"/>
    </source>
</evidence>
<dbReference type="OrthoDB" id="533508at2759"/>
<keyword evidence="13" id="KW-0407">Ion channel</keyword>
<dbReference type="CTD" id="51393"/>
<dbReference type="SMART" id="SM00248">
    <property type="entry name" value="ANK"/>
    <property type="match status" value="4"/>
</dbReference>
<reference evidence="20" key="1">
    <citation type="submission" date="2025-08" db="UniProtKB">
        <authorList>
            <consortium name="RefSeq"/>
        </authorList>
    </citation>
    <scope>IDENTIFICATION</scope>
    <source>
        <tissue evidence="20">Spleen</tissue>
    </source>
</reference>
<accession>A0A9B0U7X4</accession>
<keyword evidence="3" id="KW-1003">Cell membrane</keyword>
<evidence type="ECO:0000313" key="19">
    <source>
        <dbReference type="Proteomes" id="UP000504623"/>
    </source>
</evidence>
<dbReference type="Pfam" id="PF00520">
    <property type="entry name" value="Ion_trans"/>
    <property type="match status" value="1"/>
</dbReference>
<dbReference type="GeneID" id="102829300"/>
<evidence type="ECO:0000256" key="8">
    <source>
        <dbReference type="ARBA" id="ARBA00022837"/>
    </source>
</evidence>
<feature type="region of interest" description="Disordered" evidence="16">
    <location>
        <begin position="729"/>
        <end position="762"/>
    </location>
</feature>
<protein>
    <submittedName>
        <fullName evidence="20">Transient receptor potential cation channel subfamily V member 2</fullName>
    </submittedName>
</protein>
<dbReference type="InterPro" id="IPR036770">
    <property type="entry name" value="Ankyrin_rpt-contain_sf"/>
</dbReference>
<comment type="catalytic activity">
    <reaction evidence="14">
        <text>Ca(2+)(in) = Ca(2+)(out)</text>
        <dbReference type="Rhea" id="RHEA:29671"/>
        <dbReference type="ChEBI" id="CHEBI:29108"/>
    </reaction>
</comment>
<keyword evidence="7" id="KW-0677">Repeat</keyword>
<feature type="transmembrane region" description="Helical" evidence="17">
    <location>
        <begin position="430"/>
        <end position="447"/>
    </location>
</feature>
<dbReference type="InterPro" id="IPR008347">
    <property type="entry name" value="TrpV1-4"/>
</dbReference>
<dbReference type="InterPro" id="IPR002110">
    <property type="entry name" value="Ankyrin_rpt"/>
</dbReference>
<keyword evidence="19" id="KW-1185">Reference proteome</keyword>
<feature type="compositionally biased region" description="Acidic residues" evidence="16">
    <location>
        <begin position="742"/>
        <end position="753"/>
    </location>
</feature>
<dbReference type="GO" id="GO:0005886">
    <property type="term" value="C:plasma membrane"/>
    <property type="evidence" value="ECO:0007669"/>
    <property type="project" value="UniProtKB-SubCell"/>
</dbReference>
<dbReference type="SUPFAM" id="SSF48403">
    <property type="entry name" value="Ankyrin repeat"/>
    <property type="match status" value="1"/>
</dbReference>
<keyword evidence="9 17" id="KW-1133">Transmembrane helix</keyword>
<feature type="transmembrane region" description="Helical" evidence="17">
    <location>
        <begin position="615"/>
        <end position="636"/>
    </location>
</feature>
<dbReference type="RefSeq" id="XP_006875983.1">
    <property type="nucleotide sequence ID" value="XM_006875921.1"/>
</dbReference>
<feature type="region of interest" description="Disordered" evidence="16">
    <location>
        <begin position="1"/>
        <end position="52"/>
    </location>
</feature>
<feature type="transmembrane region" description="Helical" evidence="17">
    <location>
        <begin position="459"/>
        <end position="481"/>
    </location>
</feature>
<dbReference type="Proteomes" id="UP000504623">
    <property type="component" value="Unplaced"/>
</dbReference>
<keyword evidence="12 17" id="KW-0472">Membrane</keyword>
<evidence type="ECO:0000256" key="16">
    <source>
        <dbReference type="SAM" id="MobiDB-lite"/>
    </source>
</evidence>
<keyword evidence="8" id="KW-0106">Calcium</keyword>
<comment type="subcellular location">
    <subcellularLocation>
        <location evidence="1">Cell membrane</location>
        <topology evidence="1">Multi-pass membrane protein</topology>
    </subcellularLocation>
</comment>
<dbReference type="Pfam" id="PF12796">
    <property type="entry name" value="Ank_2"/>
    <property type="match status" value="1"/>
</dbReference>
<evidence type="ECO:0000313" key="20">
    <source>
        <dbReference type="RefSeq" id="XP_006875983.1"/>
    </source>
</evidence>
<evidence type="ECO:0000256" key="15">
    <source>
        <dbReference type="PROSITE-ProRule" id="PRU00023"/>
    </source>
</evidence>
<feature type="transmembrane region" description="Helical" evidence="17">
    <location>
        <begin position="534"/>
        <end position="555"/>
    </location>
</feature>
<name>A0A9B0U7X4_CHRAS</name>
<keyword evidence="5" id="KW-0107">Calcium channel</keyword>
<evidence type="ECO:0000256" key="17">
    <source>
        <dbReference type="SAM" id="Phobius"/>
    </source>
</evidence>
<feature type="transmembrane region" description="Helical" evidence="17">
    <location>
        <begin position="493"/>
        <end position="513"/>
    </location>
</feature>
<feature type="repeat" description="ANK" evidence="15">
    <location>
        <begin position="160"/>
        <end position="192"/>
    </location>
</feature>
<feature type="transmembrane region" description="Helical" evidence="17">
    <location>
        <begin position="391"/>
        <end position="410"/>
    </location>
</feature>
<evidence type="ECO:0000256" key="7">
    <source>
        <dbReference type="ARBA" id="ARBA00022737"/>
    </source>
</evidence>
<keyword evidence="10 15" id="KW-0040">ANK repeat</keyword>
<evidence type="ECO:0000256" key="3">
    <source>
        <dbReference type="ARBA" id="ARBA00022475"/>
    </source>
</evidence>
<sequence>MTSSSSPPPFRLETADDDQEDDTKEDRGNLGLGDGPPPMESPFQPEDKNFPPQIKVVTNYRKLVRKPDPNRFNRDRLFSVVSRGVSEELAGLAEYLRREHKYLTDQLFTEGSTGKTCLMKAVLNLREGTNACILPLLQIDHDSGNSKPLVNAQCTDDYYRGHSALHIAIEKRSLPCVKLLVENGADVHARACGHFFQKRSQGACFYFGELPLSLAACTKQWDVVTYLLENPYRQASLQAADSLGNTVLHALVMIADNSAENSALVIRMYDALLQAGIRHCPSVQLENIANKQGLTPLKLAAKEGKIEIFRHILQREFSGPCQSLSRKFTEWCYGPVRVSLYDLASVDSWEENSVLEIIAFHCRSPHRHRMVVLEPLNKLLQAKWDLLTPKFYFNFLCYLVYMVIFTAVAYHQPALEKTFRSLKATAGNSMLLLGHIVILLGGLYLLLGQLWYFWRRRVFIWISFMDSYFEILFLLQALLTVVSQVLCLLTIEWYLPLLVSSLVLGWLNLLYYTRGFQHTGIYSVMIQKVILRDLLRFLLVYFVFLFGFAVALVSLSRETWGSEAPTGLNATDAVQGKMGAEDEGGTAPYGGILDASLELFKFTIGMGDLAFQEQLRFRGVVLLLLLAYVLLTYILLLNMLIALMSETVNNVANDSWSIWKLQKAISVLEMENGYWWCRQKKQQAGVKLTVGTTPEGIPDERWFFRVEEVNWASWEQTLPTVCEEPARVQVPGATNNPTVDSQTEEDYASEEDLLPLQQLESR</sequence>
<evidence type="ECO:0000256" key="2">
    <source>
        <dbReference type="ARBA" id="ARBA00022448"/>
    </source>
</evidence>
<dbReference type="PANTHER" id="PTHR10582:SF5">
    <property type="entry name" value="TRANSIENT RECEPTOR POTENTIAL CATION CHANNEL SUBFAMILY V MEMBER 2"/>
    <property type="match status" value="1"/>
</dbReference>
<evidence type="ECO:0000256" key="4">
    <source>
        <dbReference type="ARBA" id="ARBA00022568"/>
    </source>
</evidence>
<evidence type="ECO:0000256" key="11">
    <source>
        <dbReference type="ARBA" id="ARBA00023065"/>
    </source>
</evidence>
<evidence type="ECO:0000256" key="10">
    <source>
        <dbReference type="ARBA" id="ARBA00023043"/>
    </source>
</evidence>
<evidence type="ECO:0000256" key="12">
    <source>
        <dbReference type="ARBA" id="ARBA00023136"/>
    </source>
</evidence>
<dbReference type="PROSITE" id="PS50088">
    <property type="entry name" value="ANK_REPEAT"/>
    <property type="match status" value="1"/>
</dbReference>
<keyword evidence="20" id="KW-0675">Receptor</keyword>
<dbReference type="PROSITE" id="PS50297">
    <property type="entry name" value="ANK_REP_REGION"/>
    <property type="match status" value="1"/>
</dbReference>